<sequence length="378" mass="44206">MVAMDMAYRNAVQLHIAEQLENIYNFNERPRFHIRDDPFELSERQFRNIFRLKKETTNRLINIVEDNLIEPSRSSALDATVQVLAALRFYASGSYQNCIGKNIHMAISQPSISRCIRNVTNILNLPEIFNNWVRFPNNLQELQQLRNKFWINHRFPGAIGCIDCTHVAIFPPPKEDENYPEHIYVNRKGYHSINVQLICDTDLRIMNVNARYPGSTHDSYIWNNSNVLPIMQDIYNRGHRFFLLGDSGYALRPWMMTPIINNDPNIATRRYNDLQMSTRSLIERCNGVLKMRFRCLLKHRVLHYQPDVCSKIINACTVLHNMCIQDNMPLPEAEDEVLDCGQDGIEDVNEPGIDMLNRNHELIAGRRIRNNLIRQYFS</sequence>
<keyword evidence="7" id="KW-0539">Nucleus</keyword>
<dbReference type="GeneID" id="112462842"/>
<dbReference type="Proteomes" id="UP000504618">
    <property type="component" value="Unplaced"/>
</dbReference>
<dbReference type="PANTHER" id="PTHR22930">
    <property type="match status" value="1"/>
</dbReference>
<evidence type="ECO:0000256" key="2">
    <source>
        <dbReference type="ARBA" id="ARBA00004123"/>
    </source>
</evidence>
<keyword evidence="4" id="KW-0540">Nuclease</keyword>
<gene>
    <name evidence="10" type="primary">LOC112462842</name>
</gene>
<feature type="domain" description="DDE Tnp4" evidence="8">
    <location>
        <begin position="162"/>
        <end position="321"/>
    </location>
</feature>
<comment type="similarity">
    <text evidence="3">Belongs to the HARBI1 family.</text>
</comment>
<evidence type="ECO:0000256" key="4">
    <source>
        <dbReference type="ARBA" id="ARBA00022722"/>
    </source>
</evidence>
<dbReference type="RefSeq" id="XP_024884668.1">
    <property type="nucleotide sequence ID" value="XM_025028900.1"/>
</dbReference>
<reference evidence="10" key="1">
    <citation type="submission" date="2025-08" db="UniProtKB">
        <authorList>
            <consortium name="RefSeq"/>
        </authorList>
    </citation>
    <scope>IDENTIFICATION</scope>
    <source>
        <tissue evidence="10">Whole body</tissue>
    </source>
</reference>
<evidence type="ECO:0000259" key="8">
    <source>
        <dbReference type="Pfam" id="PF13359"/>
    </source>
</evidence>
<keyword evidence="9" id="KW-1185">Reference proteome</keyword>
<comment type="subcellular location">
    <subcellularLocation>
        <location evidence="2">Nucleus</location>
    </subcellularLocation>
</comment>
<organism evidence="9 10">
    <name type="scientific">Temnothorax curvispinosus</name>
    <dbReference type="NCBI Taxonomy" id="300111"/>
    <lineage>
        <taxon>Eukaryota</taxon>
        <taxon>Metazoa</taxon>
        <taxon>Ecdysozoa</taxon>
        <taxon>Arthropoda</taxon>
        <taxon>Hexapoda</taxon>
        <taxon>Insecta</taxon>
        <taxon>Pterygota</taxon>
        <taxon>Neoptera</taxon>
        <taxon>Endopterygota</taxon>
        <taxon>Hymenoptera</taxon>
        <taxon>Apocrita</taxon>
        <taxon>Aculeata</taxon>
        <taxon>Formicoidea</taxon>
        <taxon>Formicidae</taxon>
        <taxon>Myrmicinae</taxon>
        <taxon>Temnothorax</taxon>
    </lineage>
</organism>
<dbReference type="GO" id="GO:0005634">
    <property type="term" value="C:nucleus"/>
    <property type="evidence" value="ECO:0007669"/>
    <property type="project" value="UniProtKB-SubCell"/>
</dbReference>
<accession>A0A6J1QRX7</accession>
<protein>
    <submittedName>
        <fullName evidence="10">Nuclease HARBI1</fullName>
    </submittedName>
</protein>
<keyword evidence="6" id="KW-0378">Hydrolase</keyword>
<dbReference type="GO" id="GO:0004518">
    <property type="term" value="F:nuclease activity"/>
    <property type="evidence" value="ECO:0007669"/>
    <property type="project" value="UniProtKB-KW"/>
</dbReference>
<dbReference type="InterPro" id="IPR045249">
    <property type="entry name" value="HARBI1-like"/>
</dbReference>
<dbReference type="AlphaFoldDB" id="A0A6J1QRX7"/>
<dbReference type="InterPro" id="IPR027806">
    <property type="entry name" value="HARBI1_dom"/>
</dbReference>
<name>A0A6J1QRX7_9HYME</name>
<evidence type="ECO:0000256" key="7">
    <source>
        <dbReference type="ARBA" id="ARBA00023242"/>
    </source>
</evidence>
<proteinExistence type="inferred from homology"/>
<dbReference type="OrthoDB" id="8180859at2759"/>
<dbReference type="PANTHER" id="PTHR22930:SF289">
    <property type="entry name" value="DDE TNP4 DOMAIN-CONTAINING PROTEIN-RELATED"/>
    <property type="match status" value="1"/>
</dbReference>
<evidence type="ECO:0000256" key="3">
    <source>
        <dbReference type="ARBA" id="ARBA00006958"/>
    </source>
</evidence>
<evidence type="ECO:0000313" key="9">
    <source>
        <dbReference type="Proteomes" id="UP000504618"/>
    </source>
</evidence>
<evidence type="ECO:0000256" key="1">
    <source>
        <dbReference type="ARBA" id="ARBA00001968"/>
    </source>
</evidence>
<dbReference type="Pfam" id="PF13359">
    <property type="entry name" value="DDE_Tnp_4"/>
    <property type="match status" value="1"/>
</dbReference>
<dbReference type="GO" id="GO:0046872">
    <property type="term" value="F:metal ion binding"/>
    <property type="evidence" value="ECO:0007669"/>
    <property type="project" value="UniProtKB-KW"/>
</dbReference>
<evidence type="ECO:0000256" key="6">
    <source>
        <dbReference type="ARBA" id="ARBA00022801"/>
    </source>
</evidence>
<comment type="cofactor">
    <cofactor evidence="1">
        <name>a divalent metal cation</name>
        <dbReference type="ChEBI" id="CHEBI:60240"/>
    </cofactor>
</comment>
<evidence type="ECO:0000256" key="5">
    <source>
        <dbReference type="ARBA" id="ARBA00022723"/>
    </source>
</evidence>
<evidence type="ECO:0000313" key="10">
    <source>
        <dbReference type="RefSeq" id="XP_024884668.1"/>
    </source>
</evidence>
<keyword evidence="5" id="KW-0479">Metal-binding</keyword>
<dbReference type="GO" id="GO:0016787">
    <property type="term" value="F:hydrolase activity"/>
    <property type="evidence" value="ECO:0007669"/>
    <property type="project" value="UniProtKB-KW"/>
</dbReference>